<protein>
    <submittedName>
        <fullName evidence="3">Stress protein</fullName>
    </submittedName>
</protein>
<dbReference type="PIRSF" id="PIRSF026631">
    <property type="entry name" value="UCP026631"/>
    <property type="match status" value="1"/>
</dbReference>
<reference evidence="3 4" key="1">
    <citation type="submission" date="2019-01" db="EMBL/GenBank/DDBJ databases">
        <title>Genome sequences of marine Pseudoalteromonas species.</title>
        <authorList>
            <person name="Boraston A.B."/>
            <person name="Hehemann J.-H."/>
            <person name="Vickers C.J."/>
            <person name="Salama-Alber O."/>
            <person name="Abe K."/>
            <person name="Hettle A.J."/>
        </authorList>
    </citation>
    <scope>NUCLEOTIDE SEQUENCE [LARGE SCALE GENOMIC DNA]</scope>
    <source>
        <strain evidence="3 4">PS42</strain>
    </source>
</reference>
<dbReference type="InterPro" id="IPR014529">
    <property type="entry name" value="UCP026631"/>
</dbReference>
<dbReference type="PANTHER" id="PTHR34473">
    <property type="entry name" value="UPF0699 TRANSMEMBRANE PROTEIN YDBS"/>
    <property type="match status" value="1"/>
</dbReference>
<feature type="transmembrane region" description="Helical" evidence="1">
    <location>
        <begin position="378"/>
        <end position="397"/>
    </location>
</feature>
<dbReference type="AlphaFoldDB" id="A0AB73BJP4"/>
<accession>A0AB73BJP4</accession>
<feature type="transmembrane region" description="Helical" evidence="1">
    <location>
        <begin position="195"/>
        <end position="217"/>
    </location>
</feature>
<comment type="caution">
    <text evidence="3">The sequence shown here is derived from an EMBL/GenBank/DDBJ whole genome shotgun (WGS) entry which is preliminary data.</text>
</comment>
<evidence type="ECO:0000313" key="4">
    <source>
        <dbReference type="Proteomes" id="UP000324162"/>
    </source>
</evidence>
<dbReference type="RefSeq" id="WP_149613715.1">
    <property type="nucleotide sequence ID" value="NZ_SEUK01000043.1"/>
</dbReference>
<proteinExistence type="predicted"/>
<dbReference type="InterPro" id="IPR005182">
    <property type="entry name" value="YdbS-like_PH"/>
</dbReference>
<dbReference type="Proteomes" id="UP000324162">
    <property type="component" value="Unassembled WGS sequence"/>
</dbReference>
<feature type="transmembrane region" description="Helical" evidence="1">
    <location>
        <begin position="403"/>
        <end position="423"/>
    </location>
</feature>
<dbReference type="Pfam" id="PF03703">
    <property type="entry name" value="bPH_2"/>
    <property type="match status" value="2"/>
</dbReference>
<feature type="transmembrane region" description="Helical" evidence="1">
    <location>
        <begin position="21"/>
        <end position="46"/>
    </location>
</feature>
<keyword evidence="1" id="KW-0812">Transmembrane</keyword>
<dbReference type="EMBL" id="SEUK01000043">
    <property type="protein sequence ID" value="KAA1162751.1"/>
    <property type="molecule type" value="Genomic_DNA"/>
</dbReference>
<evidence type="ECO:0000313" key="3">
    <source>
        <dbReference type="EMBL" id="KAA1162751.1"/>
    </source>
</evidence>
<dbReference type="PANTHER" id="PTHR34473:SF2">
    <property type="entry name" value="UPF0699 TRANSMEMBRANE PROTEIN YDBT"/>
    <property type="match status" value="1"/>
</dbReference>
<feature type="domain" description="YdbS-like PH" evidence="2">
    <location>
        <begin position="277"/>
        <end position="356"/>
    </location>
</feature>
<gene>
    <name evidence="3" type="ORF">EU508_05270</name>
</gene>
<sequence length="515" mass="58652">MNNAIVEDQASSVYWQKVSPWALLYFVVHFSVRFVKDGLLNLLPMLVVFVTQVENKLFWAQVAGGLALILLFIYSFLYYLNFKFSISSDNEILLNKGVFKKERLTLKFGRVQNVNIAEPFYFIPVNLVNCIFDAAGSVSQEVVLPGVTQDYAQQMRKQIFDFKAQQQQEIQNTEQSETDTIENSLSISNKEIAKFGLMSNMAILAIAAVAPFINLIVDFLEKQIIAKVEGFYQQELGMLASAATFAMITLIVLLVLVAVMLSVTMSLIRFYNFELYFKGQKFKRIAGLLERHQLSMSMDKVQSIVIKQNLMGRLLKRFTVECLQASSGGIAAGVAAKKNKQTLVLPVLNSEQVDSVCQWIYPWFNSKKLAFKRAERALLYKNLGFYSLLPSALVFGFCFIADINTLISLGVLVVLSGLVTLSYQRYGYYMYEDNGRYYMVVRKGMIGVHYRVFELYKAQSARSISTYLMRKSGLKSLYIQLASGFAFMPYIKQQDADFIIDFTIKQIESDTRSWM</sequence>
<evidence type="ECO:0000256" key="1">
    <source>
        <dbReference type="SAM" id="Phobius"/>
    </source>
</evidence>
<feature type="domain" description="YdbS-like PH" evidence="2">
    <location>
        <begin position="79"/>
        <end position="159"/>
    </location>
</feature>
<evidence type="ECO:0000259" key="2">
    <source>
        <dbReference type="Pfam" id="PF03703"/>
    </source>
</evidence>
<feature type="transmembrane region" description="Helical" evidence="1">
    <location>
        <begin position="237"/>
        <end position="261"/>
    </location>
</feature>
<keyword evidence="1" id="KW-1133">Transmembrane helix</keyword>
<feature type="transmembrane region" description="Helical" evidence="1">
    <location>
        <begin position="58"/>
        <end position="80"/>
    </location>
</feature>
<organism evidence="3 4">
    <name type="scientific">Pseudoalteromonas fuliginea</name>
    <dbReference type="NCBI Taxonomy" id="1872678"/>
    <lineage>
        <taxon>Bacteria</taxon>
        <taxon>Pseudomonadati</taxon>
        <taxon>Pseudomonadota</taxon>
        <taxon>Gammaproteobacteria</taxon>
        <taxon>Alteromonadales</taxon>
        <taxon>Pseudoalteromonadaceae</taxon>
        <taxon>Pseudoalteromonas</taxon>
    </lineage>
</organism>
<keyword evidence="1" id="KW-0472">Membrane</keyword>
<name>A0AB73BJP4_9GAMM</name>